<name>A0A1G2PJL8_TERXR</name>
<proteinExistence type="predicted"/>
<evidence type="ECO:0000313" key="2">
    <source>
        <dbReference type="Proteomes" id="UP000178690"/>
    </source>
</evidence>
<sequence>MIATGTILIALGFLLAISVQITFGRLMRQQFVAIYARVPTTEEAVQQAWRPIQTLGFPTWLLGRVVQIVGGGALVYAGSLLIA</sequence>
<dbReference type="Proteomes" id="UP000178690">
    <property type="component" value="Unassembled WGS sequence"/>
</dbReference>
<reference evidence="1 2" key="1">
    <citation type="journal article" date="2016" name="Nat. Commun.">
        <title>Thousands of microbial genomes shed light on interconnected biogeochemical processes in an aquifer system.</title>
        <authorList>
            <person name="Anantharaman K."/>
            <person name="Brown C.T."/>
            <person name="Hug L.A."/>
            <person name="Sharon I."/>
            <person name="Castelle C.J."/>
            <person name="Probst A.J."/>
            <person name="Thomas B.C."/>
            <person name="Singh A."/>
            <person name="Wilkins M.J."/>
            <person name="Karaoz U."/>
            <person name="Brodie E.L."/>
            <person name="Williams K.H."/>
            <person name="Hubbard S.S."/>
            <person name="Banfield J.F."/>
        </authorList>
    </citation>
    <scope>NUCLEOTIDE SEQUENCE [LARGE SCALE GENOMIC DNA]</scope>
    <source>
        <strain evidence="2">RIFCSPHIGHO2_01_FULL_58_15</strain>
    </source>
</reference>
<gene>
    <name evidence="1" type="ORF">A2682_01295</name>
</gene>
<organism evidence="1 2">
    <name type="scientific">Terrybacteria sp. (strain RIFCSPHIGHO2_01_FULL_58_15)</name>
    <dbReference type="NCBI Taxonomy" id="1802363"/>
    <lineage>
        <taxon>Bacteria</taxon>
        <taxon>Candidatus Terryibacteriota</taxon>
    </lineage>
</organism>
<protein>
    <submittedName>
        <fullName evidence="1">Uncharacterized protein</fullName>
    </submittedName>
</protein>
<accession>A0A1G2PJL8</accession>
<dbReference type="EMBL" id="MHST01000019">
    <property type="protein sequence ID" value="OHA48524.1"/>
    <property type="molecule type" value="Genomic_DNA"/>
</dbReference>
<evidence type="ECO:0000313" key="1">
    <source>
        <dbReference type="EMBL" id="OHA48524.1"/>
    </source>
</evidence>
<comment type="caution">
    <text evidence="1">The sequence shown here is derived from an EMBL/GenBank/DDBJ whole genome shotgun (WGS) entry which is preliminary data.</text>
</comment>
<dbReference type="AlphaFoldDB" id="A0A1G2PJL8"/>